<evidence type="ECO:0000256" key="1">
    <source>
        <dbReference type="SAM" id="MobiDB-lite"/>
    </source>
</evidence>
<keyword evidence="3" id="KW-1185">Reference proteome</keyword>
<gene>
    <name evidence="2" type="ORF">P7K49_005285</name>
</gene>
<dbReference type="Proteomes" id="UP001266305">
    <property type="component" value="Unassembled WGS sequence"/>
</dbReference>
<sequence>NCSPCLNPSPPHGTTSGSKRNLFSKEATLRNGRSSSPGDTCESWGRDLRPVFKPIAVVQA</sequence>
<feature type="non-terminal residue" evidence="2">
    <location>
        <position position="1"/>
    </location>
</feature>
<evidence type="ECO:0000313" key="2">
    <source>
        <dbReference type="EMBL" id="KAK2118398.1"/>
    </source>
</evidence>
<dbReference type="EMBL" id="JASSZA010000002">
    <property type="protein sequence ID" value="KAK2118398.1"/>
    <property type="molecule type" value="Genomic_DNA"/>
</dbReference>
<protein>
    <submittedName>
        <fullName evidence="2">Uncharacterized protein</fullName>
    </submittedName>
</protein>
<proteinExistence type="predicted"/>
<organism evidence="2 3">
    <name type="scientific">Saguinus oedipus</name>
    <name type="common">Cotton-top tamarin</name>
    <name type="synonym">Oedipomidas oedipus</name>
    <dbReference type="NCBI Taxonomy" id="9490"/>
    <lineage>
        <taxon>Eukaryota</taxon>
        <taxon>Metazoa</taxon>
        <taxon>Chordata</taxon>
        <taxon>Craniata</taxon>
        <taxon>Vertebrata</taxon>
        <taxon>Euteleostomi</taxon>
        <taxon>Mammalia</taxon>
        <taxon>Eutheria</taxon>
        <taxon>Euarchontoglires</taxon>
        <taxon>Primates</taxon>
        <taxon>Haplorrhini</taxon>
        <taxon>Platyrrhini</taxon>
        <taxon>Cebidae</taxon>
        <taxon>Callitrichinae</taxon>
        <taxon>Saguinus</taxon>
    </lineage>
</organism>
<reference evidence="2 3" key="1">
    <citation type="submission" date="2023-05" db="EMBL/GenBank/DDBJ databases">
        <title>B98-5 Cell Line De Novo Hybrid Assembly: An Optical Mapping Approach.</title>
        <authorList>
            <person name="Kananen K."/>
            <person name="Auerbach J.A."/>
            <person name="Kautto E."/>
            <person name="Blachly J.S."/>
        </authorList>
    </citation>
    <scope>NUCLEOTIDE SEQUENCE [LARGE SCALE GENOMIC DNA]</scope>
    <source>
        <strain evidence="2">B95-8</strain>
        <tissue evidence="2">Cell line</tissue>
    </source>
</reference>
<feature type="region of interest" description="Disordered" evidence="1">
    <location>
        <begin position="1"/>
        <end position="46"/>
    </location>
</feature>
<evidence type="ECO:0000313" key="3">
    <source>
        <dbReference type="Proteomes" id="UP001266305"/>
    </source>
</evidence>
<feature type="compositionally biased region" description="Polar residues" evidence="1">
    <location>
        <begin position="1"/>
        <end position="21"/>
    </location>
</feature>
<accession>A0ABQ9W9U2</accession>
<name>A0ABQ9W9U2_SAGOE</name>
<comment type="caution">
    <text evidence="2">The sequence shown here is derived from an EMBL/GenBank/DDBJ whole genome shotgun (WGS) entry which is preliminary data.</text>
</comment>